<keyword evidence="3" id="KW-1185">Reference proteome</keyword>
<keyword evidence="2" id="KW-1133">Transmembrane helix</keyword>
<accession>A0A1I7XSW3</accession>
<evidence type="ECO:0000313" key="3">
    <source>
        <dbReference type="Proteomes" id="UP000095283"/>
    </source>
</evidence>
<evidence type="ECO:0000256" key="1">
    <source>
        <dbReference type="SAM" id="MobiDB-lite"/>
    </source>
</evidence>
<feature type="region of interest" description="Disordered" evidence="1">
    <location>
        <begin position="1"/>
        <end position="28"/>
    </location>
</feature>
<organism evidence="3 4">
    <name type="scientific">Heterorhabditis bacteriophora</name>
    <name type="common">Entomopathogenic nematode worm</name>
    <dbReference type="NCBI Taxonomy" id="37862"/>
    <lineage>
        <taxon>Eukaryota</taxon>
        <taxon>Metazoa</taxon>
        <taxon>Ecdysozoa</taxon>
        <taxon>Nematoda</taxon>
        <taxon>Chromadorea</taxon>
        <taxon>Rhabditida</taxon>
        <taxon>Rhabditina</taxon>
        <taxon>Rhabditomorpha</taxon>
        <taxon>Strongyloidea</taxon>
        <taxon>Heterorhabditidae</taxon>
        <taxon>Heterorhabditis</taxon>
    </lineage>
</organism>
<dbReference type="Proteomes" id="UP000095283">
    <property type="component" value="Unplaced"/>
</dbReference>
<reference evidence="4" key="1">
    <citation type="submission" date="2016-11" db="UniProtKB">
        <authorList>
            <consortium name="WormBaseParasite"/>
        </authorList>
    </citation>
    <scope>IDENTIFICATION</scope>
</reference>
<keyword evidence="2" id="KW-0472">Membrane</keyword>
<keyword evidence="2" id="KW-0812">Transmembrane</keyword>
<dbReference type="AlphaFoldDB" id="A0A1I7XSW3"/>
<protein>
    <submittedName>
        <fullName evidence="4">DDE_Tnp_1_7 domain-containing protein</fullName>
    </submittedName>
</protein>
<evidence type="ECO:0000256" key="2">
    <source>
        <dbReference type="SAM" id="Phobius"/>
    </source>
</evidence>
<sequence length="157" mass="17731">MMPESSSIFVPASEDHLPSGPTPPESPYLDRSEMIKRFSGLPKMAEAVSKYHYKLLKYLRRIIYIYIPLYNLFWVVLFHLDDGKLLDAVMNCLSVDVTQMAAKVESLKKWTIGTFKNSKQQLLEHMGKILARFGCNLLIDEAPSVGTKSYAGDVSPT</sequence>
<dbReference type="WBParaSite" id="Hba_20620">
    <property type="protein sequence ID" value="Hba_20620"/>
    <property type="gene ID" value="Hba_20620"/>
</dbReference>
<name>A0A1I7XSW3_HETBA</name>
<proteinExistence type="predicted"/>
<feature type="transmembrane region" description="Helical" evidence="2">
    <location>
        <begin position="62"/>
        <end position="80"/>
    </location>
</feature>
<evidence type="ECO:0000313" key="4">
    <source>
        <dbReference type="WBParaSite" id="Hba_20620"/>
    </source>
</evidence>